<protein>
    <recommendedName>
        <fullName evidence="3">Ig-like domain-containing protein</fullName>
    </recommendedName>
</protein>
<evidence type="ECO:0008006" key="3">
    <source>
        <dbReference type="Google" id="ProtNLM"/>
    </source>
</evidence>
<comment type="caution">
    <text evidence="1">The sequence shown here is derived from an EMBL/GenBank/DDBJ whole genome shotgun (WGS) entry which is preliminary data.</text>
</comment>
<gene>
    <name evidence="1" type="ORF">E0H58_11705</name>
</gene>
<proteinExistence type="predicted"/>
<evidence type="ECO:0000313" key="1">
    <source>
        <dbReference type="EMBL" id="TCC24860.1"/>
    </source>
</evidence>
<evidence type="ECO:0000313" key="2">
    <source>
        <dbReference type="Proteomes" id="UP000292385"/>
    </source>
</evidence>
<keyword evidence="2" id="KW-1185">Reference proteome</keyword>
<name>A0ABY2A7F8_9ACTN</name>
<organism evidence="1 2">
    <name type="scientific">Kribbella speibonae</name>
    <dbReference type="NCBI Taxonomy" id="1572660"/>
    <lineage>
        <taxon>Bacteria</taxon>
        <taxon>Bacillati</taxon>
        <taxon>Actinomycetota</taxon>
        <taxon>Actinomycetes</taxon>
        <taxon>Propionibacteriales</taxon>
        <taxon>Kribbellaceae</taxon>
        <taxon>Kribbella</taxon>
    </lineage>
</organism>
<reference evidence="1 2" key="1">
    <citation type="submission" date="2019-02" db="EMBL/GenBank/DDBJ databases">
        <title>Kribbella capetownensis sp. nov. and Kribbella speibonae sp. nov., isolated from soil.</title>
        <authorList>
            <person name="Curtis S.M."/>
            <person name="Norton I."/>
            <person name="Everest G.J."/>
            <person name="Meyers P.R."/>
        </authorList>
    </citation>
    <scope>NUCLEOTIDE SEQUENCE [LARGE SCALE GENOMIC DNA]</scope>
    <source>
        <strain evidence="1 2">SK5</strain>
    </source>
</reference>
<dbReference type="RefSeq" id="WP_131461347.1">
    <property type="nucleotide sequence ID" value="NZ_SJJY01000002.1"/>
</dbReference>
<accession>A0ABY2A7F8</accession>
<dbReference type="Proteomes" id="UP000292385">
    <property type="component" value="Unassembled WGS sequence"/>
</dbReference>
<sequence>MTVAGRAADGRLRQTIVFPSPGNHQWPDNAITLRGCATSGLPVTYQLRNPGGGEYCDVVDPKATRLQARQGALIDCAITAMQRGNSEYAEAASVTRRWRVGRMATVIAFTGASTLVWTKDDDTVDVTLRISAAHPVPSIHMTTGVEGLCTSAVLQEPSEDRQLPTFTVKLGEPAGERGSCTMTVHLGADSLTDGSEAVKRFVVEKK</sequence>
<dbReference type="EMBL" id="SJJY01000002">
    <property type="protein sequence ID" value="TCC24860.1"/>
    <property type="molecule type" value="Genomic_DNA"/>
</dbReference>